<dbReference type="Pfam" id="PF10677">
    <property type="entry name" value="DUF2490"/>
    <property type="match status" value="1"/>
</dbReference>
<sequence length="276" mass="30758">MLTGHFFGMPPKPETMRLRLGVFTLDFLRGLCTKGSMIRTCISLMLLATAAFNHHAAVAQDQPAPEPPRAIQDSDRQGWTAISVAGPVEKDSKLLLWFDGHARFRDDASDLGVTIFRPGLGWRVADGLDLWMGYADVIARPELGDDIEEQRFWQQATYRITEIAGGQVGGRTRLEQRFRGGDSETGWRFRQQIRWAKPIGNGDVSLIVWDELFFNLNDATGVHQGGFDQNRLFVGGAFRLSDSARIEAGYLNNILNPPGPDNQVNHNVSIGLFFAL</sequence>
<protein>
    <submittedName>
        <fullName evidence="1">DUF2490 domain-containing protein</fullName>
    </submittedName>
</protein>
<dbReference type="RefSeq" id="WP_317080653.1">
    <property type="nucleotide sequence ID" value="NZ_CP136594.1"/>
</dbReference>
<dbReference type="KEGG" id="acoa:RB602_11180"/>
<organism evidence="1 2">
    <name type="scientific">Alterisphingorhabdus coralli</name>
    <dbReference type="NCBI Taxonomy" id="3071408"/>
    <lineage>
        <taxon>Bacteria</taxon>
        <taxon>Pseudomonadati</taxon>
        <taxon>Pseudomonadota</taxon>
        <taxon>Alphaproteobacteria</taxon>
        <taxon>Sphingomonadales</taxon>
        <taxon>Sphingomonadaceae</taxon>
        <taxon>Alterisphingorhabdus (ex Yan et al. 2024)</taxon>
    </lineage>
</organism>
<proteinExistence type="predicted"/>
<dbReference type="EMBL" id="CP136594">
    <property type="protein sequence ID" value="WOE74405.1"/>
    <property type="molecule type" value="Genomic_DNA"/>
</dbReference>
<dbReference type="Proteomes" id="UP001302429">
    <property type="component" value="Chromosome"/>
</dbReference>
<accession>A0AA97I153</accession>
<dbReference type="InterPro" id="IPR019619">
    <property type="entry name" value="DUF2490"/>
</dbReference>
<evidence type="ECO:0000313" key="1">
    <source>
        <dbReference type="EMBL" id="WOE74405.1"/>
    </source>
</evidence>
<keyword evidence="2" id="KW-1185">Reference proteome</keyword>
<gene>
    <name evidence="1" type="ORF">RB602_11180</name>
</gene>
<dbReference type="AlphaFoldDB" id="A0AA97I153"/>
<name>A0AA97I153_9SPHN</name>
<reference evidence="1 2" key="1">
    <citation type="submission" date="2023-10" db="EMBL/GenBank/DDBJ databases">
        <title>Complete genome sequence of a Sphingomonadaceae bacterium.</title>
        <authorList>
            <person name="Yan C."/>
        </authorList>
    </citation>
    <scope>NUCLEOTIDE SEQUENCE [LARGE SCALE GENOMIC DNA]</scope>
    <source>
        <strain evidence="1 2">SCSIO 66989</strain>
    </source>
</reference>
<evidence type="ECO:0000313" key="2">
    <source>
        <dbReference type="Proteomes" id="UP001302429"/>
    </source>
</evidence>